<evidence type="ECO:0000256" key="1">
    <source>
        <dbReference type="ARBA" id="ARBA00010088"/>
    </source>
</evidence>
<dbReference type="InterPro" id="IPR000073">
    <property type="entry name" value="AB_hydrolase_1"/>
</dbReference>
<keyword evidence="3" id="KW-0378">Hydrolase</keyword>
<comment type="similarity">
    <text evidence="1">Belongs to the peptidase S33 family.</text>
</comment>
<dbReference type="Pfam" id="PF00561">
    <property type="entry name" value="Abhydrolase_1"/>
    <property type="match status" value="1"/>
</dbReference>
<keyword evidence="2" id="KW-0732">Signal</keyword>
<dbReference type="STRING" id="888050.HMPREF9004_1098"/>
<dbReference type="PANTHER" id="PTHR43248">
    <property type="entry name" value="2-SUCCINYL-6-HYDROXY-2,4-CYCLOHEXADIENE-1-CARBOXYLATE SYNTHASE"/>
    <property type="match status" value="1"/>
</dbReference>
<accession>N6WD80</accession>
<keyword evidence="5" id="KW-0472">Membrane</keyword>
<evidence type="ECO:0000313" key="8">
    <source>
        <dbReference type="EMBL" id="ENO18154.1"/>
    </source>
</evidence>
<protein>
    <submittedName>
        <fullName evidence="8">Uncharacterized protein</fullName>
    </submittedName>
</protein>
<dbReference type="PANTHER" id="PTHR43248:SF29">
    <property type="entry name" value="TRIPEPTIDYL AMINOPEPTIDASE"/>
    <property type="match status" value="1"/>
</dbReference>
<evidence type="ECO:0000256" key="4">
    <source>
        <dbReference type="SAM" id="MobiDB-lite"/>
    </source>
</evidence>
<keyword evidence="9" id="KW-1185">Reference proteome</keyword>
<gene>
    <name evidence="8" type="ORF">HMPREF9004_1098</name>
</gene>
<dbReference type="InterPro" id="IPR013595">
    <property type="entry name" value="Pept_S33_TAP-like_C"/>
</dbReference>
<dbReference type="Pfam" id="PF08386">
    <property type="entry name" value="Abhydrolase_4"/>
    <property type="match status" value="1"/>
</dbReference>
<evidence type="ECO:0000256" key="2">
    <source>
        <dbReference type="ARBA" id="ARBA00022729"/>
    </source>
</evidence>
<feature type="domain" description="Peptidase S33 tripeptidyl aminopeptidase-like C-terminal" evidence="7">
    <location>
        <begin position="464"/>
        <end position="551"/>
    </location>
</feature>
<reference evidence="8 9" key="1">
    <citation type="submission" date="2013-03" db="EMBL/GenBank/DDBJ databases">
        <title>Reference genome for the Human Microbiome Project.</title>
        <authorList>
            <person name="Aqrawi P."/>
            <person name="Ayvaz T."/>
            <person name="Bess C."/>
            <person name="Blankenburg K."/>
            <person name="Coyle M."/>
            <person name="Deng J."/>
            <person name="Forbes L."/>
            <person name="Fowler G."/>
            <person name="Francisco L."/>
            <person name="Fu Q."/>
            <person name="Gibbs R."/>
            <person name="Gross S."/>
            <person name="Gubbala S."/>
            <person name="Hale W."/>
            <person name="Hemphill L."/>
            <person name="Highlander S."/>
            <person name="Hirani K."/>
            <person name="Jackson L."/>
            <person name="Jakkamsetti A."/>
            <person name="Javaid M."/>
            <person name="Jayaseelan J.C."/>
            <person name="Jiang H."/>
            <person name="Joshi V."/>
            <person name="Korchina V."/>
            <person name="Kovar C."/>
            <person name="Lara F."/>
            <person name="Lee S."/>
            <person name="Liu Y."/>
            <person name="Mata R."/>
            <person name="Mathew T."/>
            <person name="Munidasa M."/>
            <person name="Muzny D."/>
            <person name="Nazareth L."/>
            <person name="Ngo R."/>
            <person name="Nguyen L."/>
            <person name="Nguyen N."/>
            <person name="Okwuonu G."/>
            <person name="Ongeri F."/>
            <person name="Palculict T."/>
            <person name="Patil S."/>
            <person name="Petrosino J."/>
            <person name="Pham C."/>
            <person name="Pham P."/>
            <person name="Pu L.-L."/>
            <person name="Qin X."/>
            <person name="Qu J."/>
            <person name="Reid J."/>
            <person name="Ross M."/>
            <person name="Ruth R."/>
            <person name="Saada N."/>
            <person name="San Lucas F."/>
            <person name="Santibanez J."/>
            <person name="Shang Y."/>
            <person name="Simmons D."/>
            <person name="Song X.-Z."/>
            <person name="Tang L.-Y."/>
            <person name="Thornton R."/>
            <person name="Warren J."/>
            <person name="Weissenberger G."/>
            <person name="Wilczek-Boney K."/>
            <person name="Worley K."/>
            <person name="Youmans B."/>
            <person name="Zhang J."/>
            <person name="Zhang L."/>
            <person name="Zhao Z."/>
            <person name="Zhou C."/>
            <person name="Zhu D."/>
            <person name="Zhu Y."/>
        </authorList>
    </citation>
    <scope>NUCLEOTIDE SEQUENCE [LARGE SCALE GENOMIC DNA]</scope>
    <source>
        <strain evidence="8 9">F0333</strain>
    </source>
</reference>
<dbReference type="SUPFAM" id="SSF53474">
    <property type="entry name" value="alpha/beta-Hydrolases"/>
    <property type="match status" value="1"/>
</dbReference>
<dbReference type="InterPro" id="IPR051601">
    <property type="entry name" value="Serine_prot/Carboxylest_S33"/>
</dbReference>
<dbReference type="OrthoDB" id="3252468at2"/>
<dbReference type="GO" id="GO:0016787">
    <property type="term" value="F:hydrolase activity"/>
    <property type="evidence" value="ECO:0007669"/>
    <property type="project" value="UniProtKB-KW"/>
</dbReference>
<evidence type="ECO:0000259" key="6">
    <source>
        <dbReference type="Pfam" id="PF00561"/>
    </source>
</evidence>
<dbReference type="Gene3D" id="3.40.50.1820">
    <property type="entry name" value="alpha/beta hydrolase"/>
    <property type="match status" value="1"/>
</dbReference>
<dbReference type="eggNOG" id="COG0596">
    <property type="taxonomic scope" value="Bacteria"/>
</dbReference>
<keyword evidence="5" id="KW-0812">Transmembrane</keyword>
<dbReference type="AlphaFoldDB" id="N6WD80"/>
<feature type="region of interest" description="Disordered" evidence="4">
    <location>
        <begin position="41"/>
        <end position="60"/>
    </location>
</feature>
<feature type="transmembrane region" description="Helical" evidence="5">
    <location>
        <begin position="7"/>
        <end position="33"/>
    </location>
</feature>
<dbReference type="InterPro" id="IPR029058">
    <property type="entry name" value="AB_hydrolase_fold"/>
</dbReference>
<keyword evidence="5" id="KW-1133">Transmembrane helix</keyword>
<sequence length="553" mass="59896">MKYSKPALIASVIAVVFAVFMATTILVVTVWSAQSIVNAGGSKPDRSWAESEHYTEPDPVTASSAEDFYAQNIHWGSCRADQITDRGSASKSSLSEYQCARLYAPLDWEEPAGEQITLSLAIHRSGSEGAPALFFNLGGPGGASVNSITYQVEDSLGKDLVQKYDIVALDPRGVGESTPLKCLSDAELDTYNATGSFFGVNSKREEETPQEIVESSTRELTFLADHCEHRSGDLFAHIDTVSAAKDFDMVREVLDQPNFNYLGYSYGTFLGATYAELFPAKTGRMVLDGAIDPSMSVNEVSDLQMRGFEDSIGHWMDICLASKSCPFTGDRSAALKQLKDFLLGLDEEPLPTYDRKRPLTMNLALGAVIGTMYSEDTYPVLTQALSSALKDDDGSQLLYIADILNDREDDGSYSSNGTEALIAINNLDYEAAGTIEEWERDAELLKRELPVFGTWAGYASAGLDTWPTSHAQRQEIHAKGSQPIVVVGTTHDPATPYVMAQRLASQLDAGVLVTYDGWGHTAYSKDAGSCVVGAVEGYLLDGTVPQNGLSCSK</sequence>
<proteinExistence type="inferred from homology"/>
<organism evidence="8 9">
    <name type="scientific">Schaalia cardiffensis F0333</name>
    <dbReference type="NCBI Taxonomy" id="888050"/>
    <lineage>
        <taxon>Bacteria</taxon>
        <taxon>Bacillati</taxon>
        <taxon>Actinomycetota</taxon>
        <taxon>Actinomycetes</taxon>
        <taxon>Actinomycetales</taxon>
        <taxon>Actinomycetaceae</taxon>
        <taxon>Schaalia</taxon>
    </lineage>
</organism>
<feature type="domain" description="AB hydrolase-1" evidence="6">
    <location>
        <begin position="131"/>
        <end position="364"/>
    </location>
</feature>
<dbReference type="PATRIC" id="fig|888050.3.peg.1043"/>
<dbReference type="RefSeq" id="WP_005963185.1">
    <property type="nucleotide sequence ID" value="NZ_CP040505.1"/>
</dbReference>
<comment type="caution">
    <text evidence="8">The sequence shown here is derived from an EMBL/GenBank/DDBJ whole genome shotgun (WGS) entry which is preliminary data.</text>
</comment>
<evidence type="ECO:0000259" key="7">
    <source>
        <dbReference type="Pfam" id="PF08386"/>
    </source>
</evidence>
<evidence type="ECO:0000256" key="3">
    <source>
        <dbReference type="ARBA" id="ARBA00022801"/>
    </source>
</evidence>
<feature type="compositionally biased region" description="Basic and acidic residues" evidence="4">
    <location>
        <begin position="43"/>
        <end position="56"/>
    </location>
</feature>
<dbReference type="EMBL" id="AQHZ01000017">
    <property type="protein sequence ID" value="ENO18154.1"/>
    <property type="molecule type" value="Genomic_DNA"/>
</dbReference>
<evidence type="ECO:0000256" key="5">
    <source>
        <dbReference type="SAM" id="Phobius"/>
    </source>
</evidence>
<evidence type="ECO:0000313" key="9">
    <source>
        <dbReference type="Proteomes" id="UP000013015"/>
    </source>
</evidence>
<dbReference type="HOGENOM" id="CLU_013364_3_1_11"/>
<dbReference type="Proteomes" id="UP000013015">
    <property type="component" value="Unassembled WGS sequence"/>
</dbReference>
<name>N6WD80_9ACTO</name>